<evidence type="ECO:0000313" key="5">
    <source>
        <dbReference type="Proteomes" id="UP000314011"/>
    </source>
</evidence>
<dbReference type="InterPro" id="IPR050832">
    <property type="entry name" value="Bact_Acetyltransf"/>
</dbReference>
<sequence length="148" mass="16420">MTPIRLASADDAPAVLSLVARFHEEYGIAADDAHREAALMPLLEGSPHGAVWLFGPARAPLGYMIVSFTWSIELGGMDAFLDEIYVRPSVRGRGIATQALHALSVSLRDGGVKAIHLEVDRENEATHRLYARDGYKLRDRYCLMSRWL</sequence>
<comment type="caution">
    <text evidence="4">The sequence shown here is derived from an EMBL/GenBank/DDBJ whole genome shotgun (WGS) entry which is preliminary data.</text>
</comment>
<dbReference type="OrthoDB" id="9805924at2"/>
<dbReference type="AlphaFoldDB" id="A0A5C5GD94"/>
<evidence type="ECO:0000313" key="4">
    <source>
        <dbReference type="EMBL" id="TNY32480.1"/>
    </source>
</evidence>
<feature type="domain" description="N-acetyltransferase" evidence="3">
    <location>
        <begin position="2"/>
        <end position="148"/>
    </location>
</feature>
<dbReference type="PROSITE" id="PS51186">
    <property type="entry name" value="GNAT"/>
    <property type="match status" value="1"/>
</dbReference>
<dbReference type="InterPro" id="IPR016181">
    <property type="entry name" value="Acyl_CoA_acyltransferase"/>
</dbReference>
<dbReference type="CDD" id="cd04301">
    <property type="entry name" value="NAT_SF"/>
    <property type="match status" value="1"/>
</dbReference>
<keyword evidence="5" id="KW-1185">Reference proteome</keyword>
<dbReference type="EMBL" id="VFFF01000001">
    <property type="protein sequence ID" value="TNY32480.1"/>
    <property type="molecule type" value="Genomic_DNA"/>
</dbReference>
<dbReference type="GO" id="GO:0016747">
    <property type="term" value="F:acyltransferase activity, transferring groups other than amino-acyl groups"/>
    <property type="evidence" value="ECO:0007669"/>
    <property type="project" value="InterPro"/>
</dbReference>
<dbReference type="SUPFAM" id="SSF55729">
    <property type="entry name" value="Acyl-CoA N-acyltransferases (Nat)"/>
    <property type="match status" value="1"/>
</dbReference>
<gene>
    <name evidence="4" type="ORF">FHY64_04100</name>
</gene>
<evidence type="ECO:0000256" key="2">
    <source>
        <dbReference type="ARBA" id="ARBA00023315"/>
    </source>
</evidence>
<organism evidence="4 5">
    <name type="scientific">Pelagovum pacificum</name>
    <dbReference type="NCBI Taxonomy" id="2588711"/>
    <lineage>
        <taxon>Bacteria</taxon>
        <taxon>Pseudomonadati</taxon>
        <taxon>Pseudomonadota</taxon>
        <taxon>Alphaproteobacteria</taxon>
        <taxon>Rhodobacterales</taxon>
        <taxon>Paracoccaceae</taxon>
        <taxon>Pelagovum</taxon>
    </lineage>
</organism>
<evidence type="ECO:0000259" key="3">
    <source>
        <dbReference type="PROSITE" id="PS51186"/>
    </source>
</evidence>
<reference evidence="4 5" key="1">
    <citation type="submission" date="2019-06" db="EMBL/GenBank/DDBJ databases">
        <title>Genome of new Rhodobacteraceae sp. SM1903.</title>
        <authorList>
            <person name="Ren X."/>
        </authorList>
    </citation>
    <scope>NUCLEOTIDE SEQUENCE [LARGE SCALE GENOMIC DNA]</scope>
    <source>
        <strain evidence="4 5">SM1903</strain>
    </source>
</reference>
<evidence type="ECO:0000256" key="1">
    <source>
        <dbReference type="ARBA" id="ARBA00022679"/>
    </source>
</evidence>
<dbReference type="PANTHER" id="PTHR43877:SF2">
    <property type="entry name" value="AMINOALKYLPHOSPHONATE N-ACETYLTRANSFERASE-RELATED"/>
    <property type="match status" value="1"/>
</dbReference>
<dbReference type="Gene3D" id="3.40.630.30">
    <property type="match status" value="1"/>
</dbReference>
<dbReference type="Pfam" id="PF00583">
    <property type="entry name" value="Acetyltransf_1"/>
    <property type="match status" value="1"/>
</dbReference>
<dbReference type="PANTHER" id="PTHR43877">
    <property type="entry name" value="AMINOALKYLPHOSPHONATE N-ACETYLTRANSFERASE-RELATED-RELATED"/>
    <property type="match status" value="1"/>
</dbReference>
<proteinExistence type="predicted"/>
<name>A0A5C5GD94_9RHOB</name>
<dbReference type="InterPro" id="IPR000182">
    <property type="entry name" value="GNAT_dom"/>
</dbReference>
<dbReference type="RefSeq" id="WP_140193157.1">
    <property type="nucleotide sequence ID" value="NZ_CP065915.1"/>
</dbReference>
<keyword evidence="2" id="KW-0012">Acyltransferase</keyword>
<dbReference type="Proteomes" id="UP000314011">
    <property type="component" value="Unassembled WGS sequence"/>
</dbReference>
<accession>A0A5C5GD94</accession>
<protein>
    <submittedName>
        <fullName evidence="4">GNAT family N-acetyltransferase</fullName>
    </submittedName>
</protein>
<keyword evidence="1 4" id="KW-0808">Transferase</keyword>